<dbReference type="Pfam" id="PF07687">
    <property type="entry name" value="M20_dimer"/>
    <property type="match status" value="1"/>
</dbReference>
<sequence>MSHTPRNRPSTTFLDATNRAIRERMARTRRPDLDGHWDHPYQQQLWETVDNYVEILGPELRDLALDLHAHPELAFEERRSASAVARVVEKHGFAVEHGVHDVATALRAEWSSPGFGAAQHPTIAVMSEYDALPGIGHACGHNLIAASGVGAFVSSVRALEAAGIDARVVFLGTPAEEGHSGKEYMIRGGMLEGVDVAVMMHPFSFDIASHAWVGRRTLNVTFSGISAHASSQPFMGRNALDAATLAYQGIGLLRQQMPPSDRLHAVIAEGGNRPSVIPDRARMDIYVRSLMVDTLLDLSARIDDILHGAALMAGVTVERVWDVHPMSLPIRNNQTLASRWAVTQARRDRLALPAGVVPDTLAASTDFGNVSHLVPAIHPMVKIAPEGVALHTEDFATWARSDEGIRGLIDATAGLAQVITDCAADEKLLLDAQQEFRDAGGERSVREMLAQES</sequence>
<dbReference type="CDD" id="cd03887">
    <property type="entry name" value="M20_Acy1L2"/>
    <property type="match status" value="1"/>
</dbReference>
<reference evidence="4" key="1">
    <citation type="submission" date="2018-04" db="EMBL/GenBank/DDBJ databases">
        <authorList>
            <person name="Liu S."/>
            <person name="Wang Z."/>
            <person name="Li J."/>
        </authorList>
    </citation>
    <scope>NUCLEOTIDE SEQUENCE [LARGE SCALE GENOMIC DNA]</scope>
    <source>
        <strain evidence="4">2189</strain>
    </source>
</reference>
<dbReference type="RefSeq" id="WP_108432659.1">
    <property type="nucleotide sequence ID" value="NZ_CP026947.1"/>
</dbReference>
<dbReference type="GO" id="GO:0071713">
    <property type="term" value="F:para-aminobenzoyl-glutamate hydrolase activity"/>
    <property type="evidence" value="ECO:0007669"/>
    <property type="project" value="TreeGrafter"/>
</dbReference>
<dbReference type="NCBIfam" id="TIGR01891">
    <property type="entry name" value="amidohydrolases"/>
    <property type="match status" value="1"/>
</dbReference>
<dbReference type="AlphaFoldDB" id="A0A2U1T504"/>
<evidence type="ECO:0000313" key="3">
    <source>
        <dbReference type="EMBL" id="PWC00968.1"/>
    </source>
</evidence>
<dbReference type="OrthoDB" id="9781032at2"/>
<proteinExistence type="inferred from homology"/>
<evidence type="ECO:0000259" key="2">
    <source>
        <dbReference type="Pfam" id="PF07687"/>
    </source>
</evidence>
<dbReference type="Gene3D" id="3.30.70.360">
    <property type="match status" value="1"/>
</dbReference>
<dbReference type="PIRSF" id="PIRSF037226">
    <property type="entry name" value="Amidohydrolase_ACY1L2_prd"/>
    <property type="match status" value="1"/>
</dbReference>
<dbReference type="InterPro" id="IPR036264">
    <property type="entry name" value="Bact_exopeptidase_dim_dom"/>
</dbReference>
<dbReference type="PANTHER" id="PTHR30575:SF3">
    <property type="entry name" value="PEPTIDASE M20 DIMERISATION DOMAIN-CONTAINING PROTEIN"/>
    <property type="match status" value="1"/>
</dbReference>
<dbReference type="Proteomes" id="UP000244989">
    <property type="component" value="Unassembled WGS sequence"/>
</dbReference>
<evidence type="ECO:0000313" key="4">
    <source>
        <dbReference type="Proteomes" id="UP000244989"/>
    </source>
</evidence>
<organism evidence="3 4">
    <name type="scientific">Corynebacterium yudongzhengii</name>
    <dbReference type="NCBI Taxonomy" id="2080740"/>
    <lineage>
        <taxon>Bacteria</taxon>
        <taxon>Bacillati</taxon>
        <taxon>Actinomycetota</taxon>
        <taxon>Actinomycetes</taxon>
        <taxon>Mycobacteriales</taxon>
        <taxon>Corynebacteriaceae</taxon>
        <taxon>Corynebacterium</taxon>
    </lineage>
</organism>
<accession>A0A2U1T504</accession>
<dbReference type="FunFam" id="3.30.70.360:FF:000004">
    <property type="entry name" value="Peptidase M20 domain-containing protein 2"/>
    <property type="match status" value="1"/>
</dbReference>
<dbReference type="EMBL" id="QEEZ01000023">
    <property type="protein sequence ID" value="PWC00968.1"/>
    <property type="molecule type" value="Genomic_DNA"/>
</dbReference>
<protein>
    <recommendedName>
        <fullName evidence="1">Peptidase M20 domain-containing protein 2</fullName>
    </recommendedName>
</protein>
<dbReference type="PANTHER" id="PTHR30575">
    <property type="entry name" value="PEPTIDASE M20"/>
    <property type="match status" value="1"/>
</dbReference>
<dbReference type="SUPFAM" id="SSF53187">
    <property type="entry name" value="Zn-dependent exopeptidases"/>
    <property type="match status" value="1"/>
</dbReference>
<dbReference type="Pfam" id="PF01546">
    <property type="entry name" value="Peptidase_M20"/>
    <property type="match status" value="1"/>
</dbReference>
<dbReference type="InterPro" id="IPR052030">
    <property type="entry name" value="Peptidase_M20/M20A_hydrolases"/>
</dbReference>
<dbReference type="Gene3D" id="3.40.630.10">
    <property type="entry name" value="Zn peptidases"/>
    <property type="match status" value="1"/>
</dbReference>
<dbReference type="SUPFAM" id="SSF55031">
    <property type="entry name" value="Bacterial exopeptidase dimerisation domain"/>
    <property type="match status" value="1"/>
</dbReference>
<dbReference type="InterPro" id="IPR002933">
    <property type="entry name" value="Peptidase_M20"/>
</dbReference>
<dbReference type="KEGG" id="cyz:C3B44_10565"/>
<dbReference type="GO" id="GO:0016805">
    <property type="term" value="F:dipeptidase activity"/>
    <property type="evidence" value="ECO:0007669"/>
    <property type="project" value="InterPro"/>
</dbReference>
<dbReference type="InterPro" id="IPR017144">
    <property type="entry name" value="Xaa-Arg_dipeptidase"/>
</dbReference>
<dbReference type="InterPro" id="IPR011650">
    <property type="entry name" value="Peptidase_M20_dimer"/>
</dbReference>
<comment type="similarity">
    <text evidence="1">Belongs to the peptidase M20A family.</text>
</comment>
<dbReference type="InterPro" id="IPR017439">
    <property type="entry name" value="Amidohydrolase"/>
</dbReference>
<dbReference type="GO" id="GO:0046657">
    <property type="term" value="P:folic acid catabolic process"/>
    <property type="evidence" value="ECO:0007669"/>
    <property type="project" value="TreeGrafter"/>
</dbReference>
<gene>
    <name evidence="3" type="ORF">DF222_10085</name>
</gene>
<feature type="domain" description="Peptidase M20 dimerisation" evidence="2">
    <location>
        <begin position="215"/>
        <end position="306"/>
    </location>
</feature>
<name>A0A2U1T504_9CORY</name>
<keyword evidence="4" id="KW-1185">Reference proteome</keyword>
<dbReference type="GO" id="GO:0005737">
    <property type="term" value="C:cytoplasm"/>
    <property type="evidence" value="ECO:0007669"/>
    <property type="project" value="TreeGrafter"/>
</dbReference>
<evidence type="ECO:0000256" key="1">
    <source>
        <dbReference type="PIRNR" id="PIRNR037226"/>
    </source>
</evidence>
<comment type="caution">
    <text evidence="3">The sequence shown here is derived from an EMBL/GenBank/DDBJ whole genome shotgun (WGS) entry which is preliminary data.</text>
</comment>